<sequence>MSCEFSTKDRDNVTVGGFAISDEMWELQATSREASWRQNYQAIRWTPLRSGMLGDLYLNSPLSMQCNKSSGVRFPGYWENIPIPHILHPLEPPPSPCSPAEKICTGLHNTSWLHPGWARRPVVMPWWQTGPQHWCVTKT</sequence>
<dbReference type="EMBL" id="VSRR010001745">
    <property type="protein sequence ID" value="MPC27419.1"/>
    <property type="molecule type" value="Genomic_DNA"/>
</dbReference>
<proteinExistence type="predicted"/>
<dbReference type="AlphaFoldDB" id="A0A5B7E1Y2"/>
<name>A0A5B7E1Y2_PORTR</name>
<comment type="caution">
    <text evidence="1">The sequence shown here is derived from an EMBL/GenBank/DDBJ whole genome shotgun (WGS) entry which is preliminary data.</text>
</comment>
<organism evidence="1 2">
    <name type="scientific">Portunus trituberculatus</name>
    <name type="common">Swimming crab</name>
    <name type="synonym">Neptunus trituberculatus</name>
    <dbReference type="NCBI Taxonomy" id="210409"/>
    <lineage>
        <taxon>Eukaryota</taxon>
        <taxon>Metazoa</taxon>
        <taxon>Ecdysozoa</taxon>
        <taxon>Arthropoda</taxon>
        <taxon>Crustacea</taxon>
        <taxon>Multicrustacea</taxon>
        <taxon>Malacostraca</taxon>
        <taxon>Eumalacostraca</taxon>
        <taxon>Eucarida</taxon>
        <taxon>Decapoda</taxon>
        <taxon>Pleocyemata</taxon>
        <taxon>Brachyura</taxon>
        <taxon>Eubrachyura</taxon>
        <taxon>Portunoidea</taxon>
        <taxon>Portunidae</taxon>
        <taxon>Portuninae</taxon>
        <taxon>Portunus</taxon>
    </lineage>
</organism>
<keyword evidence="2" id="KW-1185">Reference proteome</keyword>
<dbReference type="OrthoDB" id="10003276at2759"/>
<gene>
    <name evidence="1" type="primary">DBH</name>
    <name evidence="1" type="ORF">E2C01_020589</name>
</gene>
<protein>
    <submittedName>
        <fullName evidence="1">Dopamine beta-hydroxylase</fullName>
    </submittedName>
</protein>
<evidence type="ECO:0000313" key="2">
    <source>
        <dbReference type="Proteomes" id="UP000324222"/>
    </source>
</evidence>
<dbReference type="Proteomes" id="UP000324222">
    <property type="component" value="Unassembled WGS sequence"/>
</dbReference>
<reference evidence="1 2" key="1">
    <citation type="submission" date="2019-05" db="EMBL/GenBank/DDBJ databases">
        <title>Another draft genome of Portunus trituberculatus and its Hox gene families provides insights of decapod evolution.</title>
        <authorList>
            <person name="Jeong J.-H."/>
            <person name="Song I."/>
            <person name="Kim S."/>
            <person name="Choi T."/>
            <person name="Kim D."/>
            <person name="Ryu S."/>
            <person name="Kim W."/>
        </authorList>
    </citation>
    <scope>NUCLEOTIDE SEQUENCE [LARGE SCALE GENOMIC DNA]</scope>
    <source>
        <tissue evidence="1">Muscle</tissue>
    </source>
</reference>
<evidence type="ECO:0000313" key="1">
    <source>
        <dbReference type="EMBL" id="MPC27419.1"/>
    </source>
</evidence>
<accession>A0A5B7E1Y2</accession>